<dbReference type="VEuPathDB" id="FungiDB:RhiirA1_502976"/>
<name>A0A2N1M8V4_9GLOM</name>
<dbReference type="AlphaFoldDB" id="A0A2N1M8V4"/>
<reference evidence="2 3" key="1">
    <citation type="submission" date="2016-04" db="EMBL/GenBank/DDBJ databases">
        <title>Genome analyses suggest a sexual origin of heterokaryosis in a supposedly ancient asexual fungus.</title>
        <authorList>
            <person name="Ropars J."/>
            <person name="Sedzielewska K."/>
            <person name="Noel J."/>
            <person name="Charron P."/>
            <person name="Farinelli L."/>
            <person name="Marton T."/>
            <person name="Kruger M."/>
            <person name="Pelin A."/>
            <person name="Brachmann A."/>
            <person name="Corradi N."/>
        </authorList>
    </citation>
    <scope>NUCLEOTIDE SEQUENCE [LARGE SCALE GENOMIC DNA]</scope>
    <source>
        <strain evidence="2 3">C2</strain>
    </source>
</reference>
<evidence type="ECO:0000256" key="1">
    <source>
        <dbReference type="SAM" id="MobiDB-lite"/>
    </source>
</evidence>
<dbReference type="EMBL" id="LLXL01003864">
    <property type="protein sequence ID" value="PKK58067.1"/>
    <property type="molecule type" value="Genomic_DNA"/>
</dbReference>
<gene>
    <name evidence="2" type="ORF">RhiirC2_796913</name>
</gene>
<reference evidence="2 3" key="2">
    <citation type="submission" date="2017-10" db="EMBL/GenBank/DDBJ databases">
        <title>Extensive intraspecific genome diversity in a model arbuscular mycorrhizal fungus.</title>
        <authorList>
            <person name="Chen E.C.H."/>
            <person name="Morin E."/>
            <person name="Baudet D."/>
            <person name="Noel J."/>
            <person name="Ndikumana S."/>
            <person name="Charron P."/>
            <person name="St-Onge C."/>
            <person name="Giorgi J."/>
            <person name="Grigoriev I.V."/>
            <person name="Roux C."/>
            <person name="Martin F.M."/>
            <person name="Corradi N."/>
        </authorList>
    </citation>
    <scope>NUCLEOTIDE SEQUENCE [LARGE SCALE GENOMIC DNA]</scope>
    <source>
        <strain evidence="2 3">C2</strain>
    </source>
</reference>
<sequence length="458" mass="52731">MEEFLLTRKPLNIIRISTALYTRVEEGEWTGILKKEVENFENVLKRVLERVPLEDVERRKKLQSFGFLGIYASECAVYHFHMAVTSNICLVTTAFEDLCSLTGMKALVIDAELWPENANANLQLLKRNIGRAMNNTSGYEKTMWKRIETELEKVDIESLRFDHPICSGVLDIRSEPFTEMPVSFCDIFKEPFQEYKLEHSSIILDSCKEFIHNEESKINLDEDLHDVEFGKWLDSSEKLQEITRRILESLYKVWKSPKYEAHIKKGKSINEGSYVCEVLAPLINIVMNDLPGNPVMWDIWGEEGMELGKAVELEMVYLETGRPNSSQDKRQRDHKKLIRFSKDSIDTTRKISKLKRVFNLSSKRQILSIFAINIAGDVMELYAMRRESGIYKYCLIEEALIPLHMTSPSAIYPLIHSLMILRMAVACTIYKILYNSDSGDSEHSSGEMAITVSTPKNS</sequence>
<organism evidence="2 3">
    <name type="scientific">Rhizophagus irregularis</name>
    <dbReference type="NCBI Taxonomy" id="588596"/>
    <lineage>
        <taxon>Eukaryota</taxon>
        <taxon>Fungi</taxon>
        <taxon>Fungi incertae sedis</taxon>
        <taxon>Mucoromycota</taxon>
        <taxon>Glomeromycotina</taxon>
        <taxon>Glomeromycetes</taxon>
        <taxon>Glomerales</taxon>
        <taxon>Glomeraceae</taxon>
        <taxon>Rhizophagus</taxon>
    </lineage>
</organism>
<dbReference type="VEuPathDB" id="FungiDB:RhiirA1_447343"/>
<proteinExistence type="predicted"/>
<accession>A0A2N1M8V4</accession>
<dbReference type="VEuPathDB" id="FungiDB:RhiirFUN_010571"/>
<feature type="region of interest" description="Disordered" evidence="1">
    <location>
        <begin position="438"/>
        <end position="458"/>
    </location>
</feature>
<comment type="caution">
    <text evidence="2">The sequence shown here is derived from an EMBL/GenBank/DDBJ whole genome shotgun (WGS) entry which is preliminary data.</text>
</comment>
<evidence type="ECO:0000313" key="2">
    <source>
        <dbReference type="EMBL" id="PKK58067.1"/>
    </source>
</evidence>
<dbReference type="Proteomes" id="UP000233469">
    <property type="component" value="Unassembled WGS sequence"/>
</dbReference>
<dbReference type="VEuPathDB" id="FungiDB:FUN_001439"/>
<evidence type="ECO:0000313" key="3">
    <source>
        <dbReference type="Proteomes" id="UP000233469"/>
    </source>
</evidence>
<protein>
    <submittedName>
        <fullName evidence="2">Uncharacterized protein</fullName>
    </submittedName>
</protein>